<evidence type="ECO:0000313" key="2">
    <source>
        <dbReference type="Proteomes" id="UP000323506"/>
    </source>
</evidence>
<sequence length="56" mass="6657">MLQTLFFDQVWTSFYCYYQKLTDKIKRRRSSAMDLQPSVFPTVSTGMKVVLLDPFQ</sequence>
<dbReference type="Proteomes" id="UP000323506">
    <property type="component" value="Chromosome D11"/>
</dbReference>
<name>A0A5D2AIW8_GOSDA</name>
<gene>
    <name evidence="1" type="ORF">ES288_D11G083900v1</name>
</gene>
<protein>
    <submittedName>
        <fullName evidence="1">Uncharacterized protein</fullName>
    </submittedName>
</protein>
<reference evidence="1 2" key="1">
    <citation type="submission" date="2019-06" db="EMBL/GenBank/DDBJ databases">
        <title>WGS assembly of Gossypium darwinii.</title>
        <authorList>
            <person name="Chen Z.J."/>
            <person name="Sreedasyam A."/>
            <person name="Ando A."/>
            <person name="Song Q."/>
            <person name="De L."/>
            <person name="Hulse-Kemp A."/>
            <person name="Ding M."/>
            <person name="Ye W."/>
            <person name="Kirkbride R."/>
            <person name="Jenkins J."/>
            <person name="Plott C."/>
            <person name="Lovell J."/>
            <person name="Lin Y.-M."/>
            <person name="Vaughn R."/>
            <person name="Liu B."/>
            <person name="Li W."/>
            <person name="Simpson S."/>
            <person name="Scheffler B."/>
            <person name="Saski C."/>
            <person name="Grover C."/>
            <person name="Hu G."/>
            <person name="Conover J."/>
            <person name="Carlson J."/>
            <person name="Shu S."/>
            <person name="Boston L."/>
            <person name="Williams M."/>
            <person name="Peterson D."/>
            <person name="Mcgee K."/>
            <person name="Jones D."/>
            <person name="Wendel J."/>
            <person name="Stelly D."/>
            <person name="Grimwood J."/>
            <person name="Schmutz J."/>
        </authorList>
    </citation>
    <scope>NUCLEOTIDE SEQUENCE [LARGE SCALE GENOMIC DNA]</scope>
    <source>
        <strain evidence="1">1808015.09</strain>
    </source>
</reference>
<proteinExistence type="predicted"/>
<evidence type="ECO:0000313" key="1">
    <source>
        <dbReference type="EMBL" id="TYG44260.1"/>
    </source>
</evidence>
<dbReference type="EMBL" id="CM017711">
    <property type="protein sequence ID" value="TYG44260.1"/>
    <property type="molecule type" value="Genomic_DNA"/>
</dbReference>
<organism evidence="1 2">
    <name type="scientific">Gossypium darwinii</name>
    <name type="common">Darwin's cotton</name>
    <name type="synonym">Gossypium barbadense var. darwinii</name>
    <dbReference type="NCBI Taxonomy" id="34276"/>
    <lineage>
        <taxon>Eukaryota</taxon>
        <taxon>Viridiplantae</taxon>
        <taxon>Streptophyta</taxon>
        <taxon>Embryophyta</taxon>
        <taxon>Tracheophyta</taxon>
        <taxon>Spermatophyta</taxon>
        <taxon>Magnoliopsida</taxon>
        <taxon>eudicotyledons</taxon>
        <taxon>Gunneridae</taxon>
        <taxon>Pentapetalae</taxon>
        <taxon>rosids</taxon>
        <taxon>malvids</taxon>
        <taxon>Malvales</taxon>
        <taxon>Malvaceae</taxon>
        <taxon>Malvoideae</taxon>
        <taxon>Gossypium</taxon>
    </lineage>
</organism>
<dbReference type="AlphaFoldDB" id="A0A5D2AIW8"/>
<keyword evidence="2" id="KW-1185">Reference proteome</keyword>
<accession>A0A5D2AIW8</accession>